<dbReference type="PROSITE" id="PS50309">
    <property type="entry name" value="DC"/>
    <property type="match status" value="1"/>
</dbReference>
<gene>
    <name evidence="2" type="ORF">XELAEV_18015222mg</name>
</gene>
<dbReference type="Proteomes" id="UP000694892">
    <property type="component" value="Chromosome 2S"/>
</dbReference>
<dbReference type="Gene3D" id="3.10.20.230">
    <property type="entry name" value="Doublecortin domain"/>
    <property type="match status" value="1"/>
</dbReference>
<sequence length="129" mass="14696">MSSPSRVQLAPLAKNLVLYRNGNPFHMGHKMVVNEKQFQAFLNEVTSCIQAPVAVRSIYTPRNGHRITQLGNLLNKGHYVAGATEKFRKLNYPHTEIKQPAVMKLRAVQQVRADLFLNCFFLHTCLLFC</sequence>
<dbReference type="PANTHER" id="PTHR23004">
    <property type="entry name" value="DOUBLECORTIN DOMAIN CONTAINING 2"/>
    <property type="match status" value="1"/>
</dbReference>
<dbReference type="Pfam" id="PF03607">
    <property type="entry name" value="DCX"/>
    <property type="match status" value="1"/>
</dbReference>
<dbReference type="AlphaFoldDB" id="A0A974DHI2"/>
<evidence type="ECO:0000259" key="1">
    <source>
        <dbReference type="PROSITE" id="PS50309"/>
    </source>
</evidence>
<dbReference type="PANTHER" id="PTHR23004:SF10">
    <property type="entry name" value="DOUBLECORTIN DOMAIN-CONTAINING PROTEIN 2B"/>
    <property type="match status" value="1"/>
</dbReference>
<reference evidence="3" key="1">
    <citation type="journal article" date="2016" name="Nature">
        <title>Genome evolution in the allotetraploid frog Xenopus laevis.</title>
        <authorList>
            <person name="Session A.M."/>
            <person name="Uno Y."/>
            <person name="Kwon T."/>
            <person name="Chapman J.A."/>
            <person name="Toyoda A."/>
            <person name="Takahashi S."/>
            <person name="Fukui A."/>
            <person name="Hikosaka A."/>
            <person name="Suzuki A."/>
            <person name="Kondo M."/>
            <person name="van Heeringen S.J."/>
            <person name="Quigley I."/>
            <person name="Heinz S."/>
            <person name="Ogino H."/>
            <person name="Ochi H."/>
            <person name="Hellsten U."/>
            <person name="Lyons J.B."/>
            <person name="Simakov O."/>
            <person name="Putnam N."/>
            <person name="Stites J."/>
            <person name="Kuroki Y."/>
            <person name="Tanaka T."/>
            <person name="Michiue T."/>
            <person name="Watanabe M."/>
            <person name="Bogdanovic O."/>
            <person name="Lister R."/>
            <person name="Georgiou G."/>
            <person name="Paranjpe S.S."/>
            <person name="van Kruijsbergen I."/>
            <person name="Shu S."/>
            <person name="Carlson J."/>
            <person name="Kinoshita T."/>
            <person name="Ohta Y."/>
            <person name="Mawaribuchi S."/>
            <person name="Jenkins J."/>
            <person name="Grimwood J."/>
            <person name="Schmutz J."/>
            <person name="Mitros T."/>
            <person name="Mozaffari S.V."/>
            <person name="Suzuki Y."/>
            <person name="Haramoto Y."/>
            <person name="Yamamoto T.S."/>
            <person name="Takagi C."/>
            <person name="Heald R."/>
            <person name="Miller K."/>
            <person name="Haudenschild C."/>
            <person name="Kitzman J."/>
            <person name="Nakayama T."/>
            <person name="Izutsu Y."/>
            <person name="Robert J."/>
            <person name="Fortriede J."/>
            <person name="Burns K."/>
            <person name="Lotay V."/>
            <person name="Karimi K."/>
            <person name="Yasuoka Y."/>
            <person name="Dichmann D.S."/>
            <person name="Flajnik M.F."/>
            <person name="Houston D.W."/>
            <person name="Shendure J."/>
            <person name="DuPasquier L."/>
            <person name="Vize P.D."/>
            <person name="Zorn A.M."/>
            <person name="Ito M."/>
            <person name="Marcotte E.M."/>
            <person name="Wallingford J.B."/>
            <person name="Ito Y."/>
            <person name="Asashima M."/>
            <person name="Ueno N."/>
            <person name="Matsuda Y."/>
            <person name="Veenstra G.J."/>
            <person name="Fujiyama A."/>
            <person name="Harland R.M."/>
            <person name="Taira M."/>
            <person name="Rokhsar D.S."/>
        </authorList>
    </citation>
    <scope>NUCLEOTIDE SEQUENCE [LARGE SCALE GENOMIC DNA]</scope>
    <source>
        <strain evidence="3">J</strain>
    </source>
</reference>
<dbReference type="SMART" id="SM00537">
    <property type="entry name" value="DCX"/>
    <property type="match status" value="1"/>
</dbReference>
<evidence type="ECO:0000313" key="3">
    <source>
        <dbReference type="Proteomes" id="UP000694892"/>
    </source>
</evidence>
<protein>
    <recommendedName>
        <fullName evidence="1">Doublecortin domain-containing protein</fullName>
    </recommendedName>
</protein>
<feature type="domain" description="Doublecortin" evidence="1">
    <location>
        <begin position="14"/>
        <end position="93"/>
    </location>
</feature>
<dbReference type="GO" id="GO:0005874">
    <property type="term" value="C:microtubule"/>
    <property type="evidence" value="ECO:0007669"/>
    <property type="project" value="TreeGrafter"/>
</dbReference>
<dbReference type="SUPFAM" id="SSF89837">
    <property type="entry name" value="Doublecortin (DC)"/>
    <property type="match status" value="1"/>
</dbReference>
<dbReference type="EMBL" id="CM004469">
    <property type="protein sequence ID" value="OCT92168.1"/>
    <property type="molecule type" value="Genomic_DNA"/>
</dbReference>
<organism evidence="2 3">
    <name type="scientific">Xenopus laevis</name>
    <name type="common">African clawed frog</name>
    <dbReference type="NCBI Taxonomy" id="8355"/>
    <lineage>
        <taxon>Eukaryota</taxon>
        <taxon>Metazoa</taxon>
        <taxon>Chordata</taxon>
        <taxon>Craniata</taxon>
        <taxon>Vertebrata</taxon>
        <taxon>Euteleostomi</taxon>
        <taxon>Amphibia</taxon>
        <taxon>Batrachia</taxon>
        <taxon>Anura</taxon>
        <taxon>Pipoidea</taxon>
        <taxon>Pipidae</taxon>
        <taxon>Xenopodinae</taxon>
        <taxon>Xenopus</taxon>
        <taxon>Xenopus</taxon>
    </lineage>
</organism>
<dbReference type="GO" id="GO:0005815">
    <property type="term" value="C:microtubule organizing center"/>
    <property type="evidence" value="ECO:0007669"/>
    <property type="project" value="TreeGrafter"/>
</dbReference>
<proteinExistence type="predicted"/>
<evidence type="ECO:0000313" key="2">
    <source>
        <dbReference type="EMBL" id="OCT92168.1"/>
    </source>
</evidence>
<dbReference type="InterPro" id="IPR003533">
    <property type="entry name" value="Doublecortin_dom"/>
</dbReference>
<dbReference type="InterPro" id="IPR036572">
    <property type="entry name" value="Doublecortin_dom_sf"/>
</dbReference>
<accession>A0A974DHI2</accession>
<dbReference type="GO" id="GO:0035556">
    <property type="term" value="P:intracellular signal transduction"/>
    <property type="evidence" value="ECO:0007669"/>
    <property type="project" value="InterPro"/>
</dbReference>
<dbReference type="OMA" id="QDMASIQ"/>
<name>A0A974DHI2_XENLA</name>